<dbReference type="NCBIfam" id="NF002049">
    <property type="entry name" value="PRK00881.1"/>
    <property type="match status" value="1"/>
</dbReference>
<dbReference type="STRING" id="1612624.ADU59_20495"/>
<evidence type="ECO:0000256" key="9">
    <source>
        <dbReference type="ARBA" id="ARBA00050687"/>
    </source>
</evidence>
<evidence type="ECO:0000313" key="12">
    <source>
        <dbReference type="EMBL" id="OBZ93740.1"/>
    </source>
</evidence>
<dbReference type="PROSITE" id="PS51855">
    <property type="entry name" value="MGS"/>
    <property type="match status" value="1"/>
</dbReference>
<keyword evidence="4 10" id="KW-0808">Transferase</keyword>
<dbReference type="Pfam" id="PF01808">
    <property type="entry name" value="AICARFT_IMPCHas"/>
    <property type="match status" value="1"/>
</dbReference>
<dbReference type="SUPFAM" id="SSF52335">
    <property type="entry name" value="Methylglyoxal synthase-like"/>
    <property type="match status" value="1"/>
</dbReference>
<comment type="catalytic activity">
    <reaction evidence="9 10">
        <text>IMP + H2O = 5-formamido-1-(5-phospho-D-ribosyl)imidazole-4-carboxamide</text>
        <dbReference type="Rhea" id="RHEA:18445"/>
        <dbReference type="ChEBI" id="CHEBI:15377"/>
        <dbReference type="ChEBI" id="CHEBI:58053"/>
        <dbReference type="ChEBI" id="CHEBI:58467"/>
        <dbReference type="EC" id="3.5.4.10"/>
    </reaction>
</comment>
<dbReference type="NCBIfam" id="TIGR00355">
    <property type="entry name" value="purH"/>
    <property type="match status" value="1"/>
</dbReference>
<dbReference type="RefSeq" id="WP_068956205.1">
    <property type="nucleotide sequence ID" value="NZ_LGLV01000013.1"/>
</dbReference>
<dbReference type="Gene3D" id="3.40.140.20">
    <property type="match status" value="2"/>
</dbReference>
<dbReference type="GO" id="GO:0003937">
    <property type="term" value="F:IMP cyclohydrolase activity"/>
    <property type="evidence" value="ECO:0007669"/>
    <property type="project" value="UniProtKB-UniRule"/>
</dbReference>
<dbReference type="SUPFAM" id="SSF53927">
    <property type="entry name" value="Cytidine deaminase-like"/>
    <property type="match status" value="1"/>
</dbReference>
<evidence type="ECO:0000313" key="13">
    <source>
        <dbReference type="Proteomes" id="UP000093111"/>
    </source>
</evidence>
<dbReference type="InterPro" id="IPR002695">
    <property type="entry name" value="PurH-like"/>
</dbReference>
<dbReference type="FunFam" id="3.40.50.1380:FF:000001">
    <property type="entry name" value="Bifunctional purine biosynthesis protein PurH"/>
    <property type="match status" value="1"/>
</dbReference>
<evidence type="ECO:0000256" key="10">
    <source>
        <dbReference type="HAMAP-Rule" id="MF_00139"/>
    </source>
</evidence>
<dbReference type="UniPathway" id="UPA00074">
    <property type="reaction ID" value="UER00133"/>
</dbReference>
<evidence type="ECO:0000256" key="8">
    <source>
        <dbReference type="ARBA" id="ARBA00050488"/>
    </source>
</evidence>
<comment type="caution">
    <text evidence="12">The sequence shown here is derived from an EMBL/GenBank/DDBJ whole genome shotgun (WGS) entry which is preliminary data.</text>
</comment>
<dbReference type="PANTHER" id="PTHR11692:SF0">
    <property type="entry name" value="BIFUNCTIONAL PURINE BIOSYNTHESIS PROTEIN ATIC"/>
    <property type="match status" value="1"/>
</dbReference>
<dbReference type="PANTHER" id="PTHR11692">
    <property type="entry name" value="BIFUNCTIONAL PURINE BIOSYNTHESIS PROTEIN PURH"/>
    <property type="match status" value="1"/>
</dbReference>
<dbReference type="InterPro" id="IPR036914">
    <property type="entry name" value="MGS-like_dom_sf"/>
</dbReference>
<dbReference type="GO" id="GO:0004643">
    <property type="term" value="F:phosphoribosylaminoimidazolecarboxamide formyltransferase activity"/>
    <property type="evidence" value="ECO:0007669"/>
    <property type="project" value="UniProtKB-UniRule"/>
</dbReference>
<dbReference type="InterPro" id="IPR024051">
    <property type="entry name" value="AICAR_Tfase_dup_dom_sf"/>
</dbReference>
<dbReference type="SMART" id="SM00851">
    <property type="entry name" value="MGS"/>
    <property type="match status" value="1"/>
</dbReference>
<comment type="domain">
    <text evidence="10">The IMP cyclohydrolase activity resides in the N-terminal region.</text>
</comment>
<evidence type="ECO:0000256" key="6">
    <source>
        <dbReference type="ARBA" id="ARBA00022801"/>
    </source>
</evidence>
<evidence type="ECO:0000256" key="5">
    <source>
        <dbReference type="ARBA" id="ARBA00022755"/>
    </source>
</evidence>
<comment type="pathway">
    <text evidence="1 10">Purine metabolism; IMP biosynthesis via de novo pathway; IMP from 5-formamido-1-(5-phospho-D-ribosyl)imidazole-4-carboxamide: step 1/1.</text>
</comment>
<proteinExistence type="inferred from homology"/>
<dbReference type="FunFam" id="3.40.140.20:FF:000001">
    <property type="entry name" value="Bifunctional purine biosynthesis protein PurH"/>
    <property type="match status" value="1"/>
</dbReference>
<organism evidence="12 13">
    <name type="scientific">Pararhizobium polonicum</name>
    <dbReference type="NCBI Taxonomy" id="1612624"/>
    <lineage>
        <taxon>Bacteria</taxon>
        <taxon>Pseudomonadati</taxon>
        <taxon>Pseudomonadota</taxon>
        <taxon>Alphaproteobacteria</taxon>
        <taxon>Hyphomicrobiales</taxon>
        <taxon>Rhizobiaceae</taxon>
        <taxon>Rhizobium/Agrobacterium group</taxon>
        <taxon>Pararhizobium</taxon>
    </lineage>
</organism>
<dbReference type="Gene3D" id="3.40.50.1380">
    <property type="entry name" value="Methylglyoxal synthase-like domain"/>
    <property type="match status" value="1"/>
</dbReference>
<feature type="domain" description="MGS-like" evidence="11">
    <location>
        <begin position="6"/>
        <end position="158"/>
    </location>
</feature>
<reference evidence="12 13" key="1">
    <citation type="journal article" date="2016" name="Syst. Appl. Microbiol.">
        <title>Pararhizobium polonicum sp. nov. isolated from tumors on stone fruit rootstocks.</title>
        <authorList>
            <person name="Pulawska J."/>
            <person name="Kuzmanovic N."/>
            <person name="Willems A."/>
            <person name="Pothier J.F."/>
        </authorList>
    </citation>
    <scope>NUCLEOTIDE SEQUENCE [LARGE SCALE GENOMIC DNA]</scope>
    <source>
        <strain evidence="12 13">F5.1</strain>
    </source>
</reference>
<keyword evidence="5 10" id="KW-0658">Purine biosynthesis</keyword>
<comment type="pathway">
    <text evidence="2 10">Purine metabolism; IMP biosynthesis via de novo pathway; 5-formamido-1-(5-phospho-D-ribosyl)imidazole-4-carboxamide from 5-amino-1-(5-phospho-D-ribosyl)imidazole-4-carboxamide (10-formyl THF route): step 1/1.</text>
</comment>
<gene>
    <name evidence="10 12" type="primary">purH</name>
    <name evidence="12" type="ORF">ADU59_20495</name>
</gene>
<keyword evidence="13" id="KW-1185">Reference proteome</keyword>
<dbReference type="HAMAP" id="MF_00139">
    <property type="entry name" value="PurH"/>
    <property type="match status" value="1"/>
</dbReference>
<dbReference type="AlphaFoldDB" id="A0A1C7NXK4"/>
<dbReference type="Pfam" id="PF02142">
    <property type="entry name" value="MGS"/>
    <property type="match status" value="1"/>
</dbReference>
<dbReference type="PATRIC" id="fig|1612624.7.peg.6073"/>
<dbReference type="OrthoDB" id="9802065at2"/>
<dbReference type="GO" id="GO:0006189">
    <property type="term" value="P:'de novo' IMP biosynthetic process"/>
    <property type="evidence" value="ECO:0007669"/>
    <property type="project" value="UniProtKB-UniRule"/>
</dbReference>
<dbReference type="EC" id="3.5.4.10" evidence="10"/>
<dbReference type="PIRSF" id="PIRSF000414">
    <property type="entry name" value="AICARFT_IMPCHas"/>
    <property type="match status" value="1"/>
</dbReference>
<dbReference type="PROSITE" id="PS50890">
    <property type="entry name" value="PUA"/>
    <property type="match status" value="1"/>
</dbReference>
<sequence length="537" mass="56159">MAVASKKIPAPDQVTVRTALLSVSDKTGIVDLARALHQKGVHLVSTGGTHKALADAGLPVTDVSEITGFPEVMDGRVKTLHPGVHGGLLAIRDDEDHVQAMTTHGITGIDLAVINLYPFEDVRAKGGDYPTTVENIDIGGPAMIRASAKNHAYVTVITDASDYTALLTELGTGAATSFAFRQKMAAKAYARTAAYDTAISGWFAEVLDTPMPLHRTIGGVLKEEMRYGENPHQKAGFYITGENRPGVATATLLQGKQLSYNNINDTDAAFELVAEFPAAKSPAVAIIKHANPCGVATGSTLLEAYERALACDSTSAFGGIIALNQELDGATAEEIVKLFTEVIIAPSVSDIAKTVIAGKPNLRLLVTGALPDPRVPGLTAKTVAGGLLVQTRDNGMVEDLELKVVTKRAPTAQELEDMKFAFKVAKHVKSNAVVYAKDGQTVGIGAGQMSRVDSARIAGLKAEEAARALGLPAPLTHGSAVASEAFLPFADGLLSMIAAGATAVIQPGGSMRDPDVIAAADEAGVAMVFTGMRHFRH</sequence>
<evidence type="ECO:0000256" key="7">
    <source>
        <dbReference type="ARBA" id="ARBA00023268"/>
    </source>
</evidence>
<dbReference type="SMART" id="SM00798">
    <property type="entry name" value="AICARFT_IMPCHas"/>
    <property type="match status" value="1"/>
</dbReference>
<accession>A0A1C7NXK4</accession>
<keyword evidence="6 10" id="KW-0378">Hydrolase</keyword>
<dbReference type="EC" id="2.1.2.3" evidence="10"/>
<comment type="similarity">
    <text evidence="3 10">Belongs to the PurH family.</text>
</comment>
<evidence type="ECO:0000256" key="1">
    <source>
        <dbReference type="ARBA" id="ARBA00004844"/>
    </source>
</evidence>
<name>A0A1C7NXK4_9HYPH</name>
<dbReference type="CDD" id="cd01421">
    <property type="entry name" value="IMPCH"/>
    <property type="match status" value="1"/>
</dbReference>
<evidence type="ECO:0000256" key="3">
    <source>
        <dbReference type="ARBA" id="ARBA00007667"/>
    </source>
</evidence>
<protein>
    <recommendedName>
        <fullName evidence="10">Bifunctional purine biosynthesis protein PurH</fullName>
    </recommendedName>
    <domain>
        <recommendedName>
            <fullName evidence="10">Phosphoribosylaminoimidazolecarboxamide formyltransferase</fullName>
            <ecNumber evidence="10">2.1.2.3</ecNumber>
        </recommendedName>
        <alternativeName>
            <fullName evidence="10">AICAR transformylase</fullName>
        </alternativeName>
    </domain>
    <domain>
        <recommendedName>
            <fullName evidence="10">IMP cyclohydrolase</fullName>
            <ecNumber evidence="10">3.5.4.10</ecNumber>
        </recommendedName>
        <alternativeName>
            <fullName evidence="10">ATIC</fullName>
        </alternativeName>
        <alternativeName>
            <fullName evidence="10">IMP synthase</fullName>
        </alternativeName>
        <alternativeName>
            <fullName evidence="10">Inosinicase</fullName>
        </alternativeName>
    </domain>
</protein>
<dbReference type="InterPro" id="IPR011607">
    <property type="entry name" value="MGS-like_dom"/>
</dbReference>
<evidence type="ECO:0000256" key="2">
    <source>
        <dbReference type="ARBA" id="ARBA00004954"/>
    </source>
</evidence>
<evidence type="ECO:0000256" key="4">
    <source>
        <dbReference type="ARBA" id="ARBA00022679"/>
    </source>
</evidence>
<dbReference type="GO" id="GO:0005829">
    <property type="term" value="C:cytosol"/>
    <property type="evidence" value="ECO:0007669"/>
    <property type="project" value="TreeGrafter"/>
</dbReference>
<dbReference type="InterPro" id="IPR016193">
    <property type="entry name" value="Cytidine_deaminase-like"/>
</dbReference>
<dbReference type="EMBL" id="LGLV01000013">
    <property type="protein sequence ID" value="OBZ93740.1"/>
    <property type="molecule type" value="Genomic_DNA"/>
</dbReference>
<keyword evidence="7 10" id="KW-0511">Multifunctional enzyme</keyword>
<dbReference type="Proteomes" id="UP000093111">
    <property type="component" value="Unassembled WGS sequence"/>
</dbReference>
<comment type="catalytic activity">
    <reaction evidence="8 10">
        <text>(6R)-10-formyltetrahydrofolate + 5-amino-1-(5-phospho-beta-D-ribosyl)imidazole-4-carboxamide = 5-formamido-1-(5-phospho-D-ribosyl)imidazole-4-carboxamide + (6S)-5,6,7,8-tetrahydrofolate</text>
        <dbReference type="Rhea" id="RHEA:22192"/>
        <dbReference type="ChEBI" id="CHEBI:57453"/>
        <dbReference type="ChEBI" id="CHEBI:58467"/>
        <dbReference type="ChEBI" id="CHEBI:58475"/>
        <dbReference type="ChEBI" id="CHEBI:195366"/>
        <dbReference type="EC" id="2.1.2.3"/>
    </reaction>
</comment>
<evidence type="ECO:0000259" key="11">
    <source>
        <dbReference type="PROSITE" id="PS51855"/>
    </source>
</evidence>